<dbReference type="EMBL" id="LR797268">
    <property type="protein sequence ID" value="CAB4198170.1"/>
    <property type="molecule type" value="Genomic_DNA"/>
</dbReference>
<evidence type="ECO:0000313" key="2">
    <source>
        <dbReference type="EMBL" id="CAB4198170.1"/>
    </source>
</evidence>
<proteinExistence type="predicted"/>
<evidence type="ECO:0000313" key="3">
    <source>
        <dbReference type="EMBL" id="CAB4211336.1"/>
    </source>
</evidence>
<protein>
    <recommendedName>
        <fullName evidence="5">D-alanyl-D-alanine carboxypeptidase</fullName>
    </recommendedName>
</protein>
<accession>A0A6J7XHL8</accession>
<organism evidence="4">
    <name type="scientific">uncultured Caudovirales phage</name>
    <dbReference type="NCBI Taxonomy" id="2100421"/>
    <lineage>
        <taxon>Viruses</taxon>
        <taxon>Duplodnaviria</taxon>
        <taxon>Heunggongvirae</taxon>
        <taxon>Uroviricota</taxon>
        <taxon>Caudoviricetes</taxon>
        <taxon>Peduoviridae</taxon>
        <taxon>Maltschvirus</taxon>
        <taxon>Maltschvirus maltsch</taxon>
    </lineage>
</organism>
<name>A0A6J7XHL8_9CAUD</name>
<reference evidence="4" key="1">
    <citation type="submission" date="2020-05" db="EMBL/GenBank/DDBJ databases">
        <authorList>
            <person name="Chiriac C."/>
            <person name="Salcher M."/>
            <person name="Ghai R."/>
            <person name="Kavagutti S V."/>
        </authorList>
    </citation>
    <scope>NUCLEOTIDE SEQUENCE</scope>
</reference>
<evidence type="ECO:0008006" key="5">
    <source>
        <dbReference type="Google" id="ProtNLM"/>
    </source>
</evidence>
<dbReference type="InterPro" id="IPR009045">
    <property type="entry name" value="Zn_M74/Hedgehog-like"/>
</dbReference>
<dbReference type="EMBL" id="LR797030">
    <property type="protein sequence ID" value="CAB4182556.1"/>
    <property type="molecule type" value="Genomic_DNA"/>
</dbReference>
<dbReference type="SUPFAM" id="SSF55166">
    <property type="entry name" value="Hedgehog/DD-peptidase"/>
    <property type="match status" value="1"/>
</dbReference>
<dbReference type="EMBL" id="LR797374">
    <property type="protein sequence ID" value="CAB4211336.1"/>
    <property type="molecule type" value="Genomic_DNA"/>
</dbReference>
<sequence length="130" mass="14684">MSVFSATSKAKLATCDVRLQSIMNEVVKYFDCTILCGHRDEDEQEEAVRTGKSKLHWPNSKHNAIPSLAVDVAPYPVNWKDKAQFARLAGHIERVAFQQGTKIRWGGDFNRNGLTIDETLVDMPHIELDN</sequence>
<evidence type="ECO:0000313" key="4">
    <source>
        <dbReference type="EMBL" id="CAB5227379.1"/>
    </source>
</evidence>
<gene>
    <name evidence="1" type="ORF">UFOVP1077_11</name>
    <name evidence="2" type="ORF">UFOVP1316_54</name>
    <name evidence="3" type="ORF">UFOVP1428_8</name>
    <name evidence="4" type="ORF">UFOVP1526_36</name>
</gene>
<evidence type="ECO:0000313" key="1">
    <source>
        <dbReference type="EMBL" id="CAB4182556.1"/>
    </source>
</evidence>
<dbReference type="EMBL" id="LR798376">
    <property type="protein sequence ID" value="CAB5227379.1"/>
    <property type="molecule type" value="Genomic_DNA"/>
</dbReference>
<dbReference type="Gene3D" id="3.30.1380.10">
    <property type="match status" value="1"/>
</dbReference>